<dbReference type="Pfam" id="PF00324">
    <property type="entry name" value="AA_permease"/>
    <property type="match status" value="1"/>
</dbReference>
<feature type="transmembrane region" description="Helical" evidence="6">
    <location>
        <begin position="56"/>
        <end position="77"/>
    </location>
</feature>
<evidence type="ECO:0000256" key="4">
    <source>
        <dbReference type="ARBA" id="ARBA00022989"/>
    </source>
</evidence>
<dbReference type="GeneID" id="30984670"/>
<comment type="subcellular location">
    <subcellularLocation>
        <location evidence="1">Membrane</location>
        <topology evidence="1">Multi-pass membrane protein</topology>
    </subcellularLocation>
</comment>
<dbReference type="EMBL" id="KV453915">
    <property type="protein sequence ID" value="ODV77391.1"/>
    <property type="molecule type" value="Genomic_DNA"/>
</dbReference>
<feature type="transmembrane region" description="Helical" evidence="6">
    <location>
        <begin position="496"/>
        <end position="516"/>
    </location>
</feature>
<evidence type="ECO:0000256" key="2">
    <source>
        <dbReference type="ARBA" id="ARBA00006983"/>
    </source>
</evidence>
<sequence length="573" mass="63816">MGVLESKGDSSNVVVDVEKIGSVDKYYETTGFEDFNDKLDVEKYGQTQRKLSSRHVSLLIIGQSVGTGLFIGLSSPLMTSGSLSLFLGFIGFACLVIWPLMQAVGEMCSFLPIKGTFLHFSARWVDPALGFACSIIYLYTSLMFICVEAVGFASVISFWTDINPGVFIAIALVSYFVFNIFGVNWYGEIEFFSSMLKVLLIVGLMIFGLVSMCGGNPHHNAYGFEHWKQGGLMKEYLVGGNTGRFLGFWNVLIYAAFACGGPDLLGMVAGEIAHPRKNIALAAKRAYVRIYLFYFGGIFFMNTLCASNNPILIASHESGASGAAASPWVIGIKSVGVHGLDSLVNVLVMSAAWSCGNAFLYGATRTAYGASLAGYLPRFFSKCLKNGAPIYCVIFSLLVGCLSFLSISNSTAEVFNWFINLATTGILCTYLCIWWSYFKFRRVMAAQGYDMSSPDYPYFTAPWFVHPYMTYFGCFLNIVILFFNGFWIFFPGQFSVANLFTSYFAPVFFVVLFFFWKLFKRTHFRTNAEADITTGKKEIDDEEEEEIAREAATPRRLGLLFKIYYKVADFCFN</sequence>
<evidence type="ECO:0000313" key="9">
    <source>
        <dbReference type="Proteomes" id="UP000094285"/>
    </source>
</evidence>
<evidence type="ECO:0000256" key="3">
    <source>
        <dbReference type="ARBA" id="ARBA00022692"/>
    </source>
</evidence>
<dbReference type="GO" id="GO:0016020">
    <property type="term" value="C:membrane"/>
    <property type="evidence" value="ECO:0007669"/>
    <property type="project" value="UniProtKB-SubCell"/>
</dbReference>
<accession>A0A1E4SCZ7</accession>
<feature type="domain" description="Amino acid permease/ SLC12A" evidence="7">
    <location>
        <begin position="55"/>
        <end position="527"/>
    </location>
</feature>
<feature type="transmembrane region" description="Helical" evidence="6">
    <location>
        <begin position="414"/>
        <end position="437"/>
    </location>
</feature>
<evidence type="ECO:0000259" key="7">
    <source>
        <dbReference type="Pfam" id="PF00324"/>
    </source>
</evidence>
<feature type="transmembrane region" description="Helical" evidence="6">
    <location>
        <begin position="165"/>
        <end position="186"/>
    </location>
</feature>
<organism evidence="8 9">
    <name type="scientific">Suhomyces tanzawaensis NRRL Y-17324</name>
    <dbReference type="NCBI Taxonomy" id="984487"/>
    <lineage>
        <taxon>Eukaryota</taxon>
        <taxon>Fungi</taxon>
        <taxon>Dikarya</taxon>
        <taxon>Ascomycota</taxon>
        <taxon>Saccharomycotina</taxon>
        <taxon>Pichiomycetes</taxon>
        <taxon>Debaryomycetaceae</taxon>
        <taxon>Suhomyces</taxon>
    </lineage>
</organism>
<dbReference type="RefSeq" id="XP_020062513.1">
    <property type="nucleotide sequence ID" value="XM_020210534.1"/>
</dbReference>
<dbReference type="PANTHER" id="PTHR43341">
    <property type="entry name" value="AMINO ACID PERMEASE"/>
    <property type="match status" value="1"/>
</dbReference>
<evidence type="ECO:0000313" key="8">
    <source>
        <dbReference type="EMBL" id="ODV77391.1"/>
    </source>
</evidence>
<dbReference type="Proteomes" id="UP000094285">
    <property type="component" value="Unassembled WGS sequence"/>
</dbReference>
<feature type="transmembrane region" description="Helical" evidence="6">
    <location>
        <begin position="388"/>
        <end position="408"/>
    </location>
</feature>
<dbReference type="PIRSF" id="PIRSF006060">
    <property type="entry name" value="AA_transporter"/>
    <property type="match status" value="1"/>
</dbReference>
<feature type="transmembrane region" description="Helical" evidence="6">
    <location>
        <begin position="198"/>
        <end position="217"/>
    </location>
</feature>
<reference evidence="9" key="1">
    <citation type="submission" date="2016-05" db="EMBL/GenBank/DDBJ databases">
        <title>Comparative genomics of biotechnologically important yeasts.</title>
        <authorList>
            <consortium name="DOE Joint Genome Institute"/>
            <person name="Riley R."/>
            <person name="Haridas S."/>
            <person name="Wolfe K.H."/>
            <person name="Lopes M.R."/>
            <person name="Hittinger C.T."/>
            <person name="Goker M."/>
            <person name="Salamov A."/>
            <person name="Wisecaver J."/>
            <person name="Long T.M."/>
            <person name="Aerts A.L."/>
            <person name="Barry K."/>
            <person name="Choi C."/>
            <person name="Clum A."/>
            <person name="Coughlan A.Y."/>
            <person name="Deshpande S."/>
            <person name="Douglass A.P."/>
            <person name="Hanson S.J."/>
            <person name="Klenk H.-P."/>
            <person name="Labutti K."/>
            <person name="Lapidus A."/>
            <person name="Lindquist E."/>
            <person name="Lipzen A."/>
            <person name="Meier-Kolthoff J.P."/>
            <person name="Ohm R.A."/>
            <person name="Otillar R.P."/>
            <person name="Pangilinan J."/>
            <person name="Peng Y."/>
            <person name="Rokas A."/>
            <person name="Rosa C.A."/>
            <person name="Scheuner C."/>
            <person name="Sibirny A.A."/>
            <person name="Slot J.C."/>
            <person name="Stielow J.B."/>
            <person name="Sun H."/>
            <person name="Kurtzman C.P."/>
            <person name="Blackwell M."/>
            <person name="Grigoriev I.V."/>
            <person name="Jeffries T.W."/>
        </authorList>
    </citation>
    <scope>NUCLEOTIDE SEQUENCE [LARGE SCALE GENOMIC DNA]</scope>
    <source>
        <strain evidence="9">NRRL Y-17324</strain>
    </source>
</reference>
<dbReference type="GO" id="GO:0015171">
    <property type="term" value="F:amino acid transmembrane transporter activity"/>
    <property type="evidence" value="ECO:0007669"/>
    <property type="project" value="TreeGrafter"/>
</dbReference>
<keyword evidence="4 6" id="KW-1133">Transmembrane helix</keyword>
<feature type="transmembrane region" description="Helical" evidence="6">
    <location>
        <begin position="136"/>
        <end position="159"/>
    </location>
</feature>
<name>A0A1E4SCZ7_9ASCO</name>
<comment type="similarity">
    <text evidence="2">Belongs to the amino acid-polyamine-organocation (APC) superfamily. YAT (TC 2.A.3.10) family.</text>
</comment>
<feature type="transmembrane region" description="Helical" evidence="6">
    <location>
        <begin position="468"/>
        <end position="490"/>
    </location>
</feature>
<dbReference type="PANTHER" id="PTHR43341:SF39">
    <property type="entry name" value="AMINO ACID TRANSPORTER (EUROFUNG)-RELATED"/>
    <property type="match status" value="1"/>
</dbReference>
<proteinExistence type="inferred from homology"/>
<feature type="transmembrane region" description="Helical" evidence="6">
    <location>
        <begin position="286"/>
        <end position="304"/>
    </location>
</feature>
<dbReference type="STRING" id="984487.A0A1E4SCZ7"/>
<keyword evidence="5 6" id="KW-0472">Membrane</keyword>
<protein>
    <recommendedName>
        <fullName evidence="7">Amino acid permease/ SLC12A domain-containing protein</fullName>
    </recommendedName>
</protein>
<feature type="transmembrane region" description="Helical" evidence="6">
    <location>
        <begin position="246"/>
        <end position="265"/>
    </location>
</feature>
<dbReference type="OrthoDB" id="10062876at2759"/>
<evidence type="ECO:0000256" key="6">
    <source>
        <dbReference type="SAM" id="Phobius"/>
    </source>
</evidence>
<evidence type="ECO:0000256" key="1">
    <source>
        <dbReference type="ARBA" id="ARBA00004141"/>
    </source>
</evidence>
<dbReference type="Gene3D" id="1.20.1740.10">
    <property type="entry name" value="Amino acid/polyamine transporter I"/>
    <property type="match status" value="1"/>
</dbReference>
<keyword evidence="3 6" id="KW-0812">Transmembrane</keyword>
<dbReference type="InterPro" id="IPR050524">
    <property type="entry name" value="APC_YAT"/>
</dbReference>
<evidence type="ECO:0000256" key="5">
    <source>
        <dbReference type="ARBA" id="ARBA00023136"/>
    </source>
</evidence>
<dbReference type="AlphaFoldDB" id="A0A1E4SCZ7"/>
<keyword evidence="9" id="KW-1185">Reference proteome</keyword>
<feature type="transmembrane region" description="Helical" evidence="6">
    <location>
        <begin position="83"/>
        <end position="101"/>
    </location>
</feature>
<dbReference type="InterPro" id="IPR004841">
    <property type="entry name" value="AA-permease/SLC12A_dom"/>
</dbReference>
<gene>
    <name evidence="8" type="ORF">CANTADRAFT_56022</name>
</gene>